<dbReference type="InterPro" id="IPR000965">
    <property type="entry name" value="GPR_dom"/>
</dbReference>
<evidence type="ECO:0000256" key="4">
    <source>
        <dbReference type="ARBA" id="ARBA00022857"/>
    </source>
</evidence>
<name>A0A939B841_9BACT</name>
<protein>
    <recommendedName>
        <fullName evidence="7">Gamma-glutamyl phosphate reductase</fullName>
        <shortName evidence="7">GPR</shortName>
        <ecNumber evidence="7">1.2.1.41</ecNumber>
    </recommendedName>
    <alternativeName>
        <fullName evidence="7">Glutamate-5-semialdehyde dehydrogenase</fullName>
    </alternativeName>
    <alternativeName>
        <fullName evidence="7">Glutamyl-gamma-semialdehyde dehydrogenase</fullName>
        <shortName evidence="7">GSA dehydrogenase</shortName>
    </alternativeName>
</protein>
<comment type="pathway">
    <text evidence="1 7">Amino-acid biosynthesis; L-proline biosynthesis; L-glutamate 5-semialdehyde from L-glutamate: step 2/2.</text>
</comment>
<proteinExistence type="inferred from homology"/>
<dbReference type="GO" id="GO:0055129">
    <property type="term" value="P:L-proline biosynthetic process"/>
    <property type="evidence" value="ECO:0007669"/>
    <property type="project" value="UniProtKB-UniRule"/>
</dbReference>
<sequence length="415" mass="45577">MQTEEIFIKAKEACRELAFISDNAKSEVLRALADDIVTYKDELLAANEMDLKRMDPDNPLYDRLLLTPERLDGIASDMRHVASLPSPLGIVTKARTLANGLRLHRVSVPFGVIGVIYEARPNVTFDVFSLCFKSGNVCLLKGGKDADHSNYAFVHLIKEVLWRKGINLNVVGLLPSTHKATAELLSATDYVDLCIPRGGKALIDFVRKKAKVPVIETGAGVVNTYFDEFGDVEIGERVINNAKTRRVSVCNALDCLIIHRSRLADLPRLCAPLIAHNVVIYADADAYTTLKGGYPSTLLRHATDESYGTEFMDYALAVRTVPSLAAALDHIARYGSGHSECIITQDEDCAHVFQMMVDAACVYWNAPTSFTDGAQFGLGAEIGISTQKLGPRGPMGLEEITTYKWIIEGEGQVRE</sequence>
<evidence type="ECO:0000256" key="2">
    <source>
        <dbReference type="ARBA" id="ARBA00022605"/>
    </source>
</evidence>
<keyword evidence="5 7" id="KW-0560">Oxidoreductase</keyword>
<dbReference type="PANTHER" id="PTHR11063">
    <property type="entry name" value="GLUTAMATE SEMIALDEHYDE DEHYDROGENASE"/>
    <property type="match status" value="1"/>
</dbReference>
<comment type="similarity">
    <text evidence="7">Belongs to the gamma-glutamyl phosphate reductase family.</text>
</comment>
<dbReference type="InterPro" id="IPR016162">
    <property type="entry name" value="Ald_DH_N"/>
</dbReference>
<dbReference type="AlphaFoldDB" id="A0A939B841"/>
<comment type="caution">
    <text evidence="8">The sequence shown here is derived from an EMBL/GenBank/DDBJ whole genome shotgun (WGS) entry which is preliminary data.</text>
</comment>
<evidence type="ECO:0000256" key="6">
    <source>
        <dbReference type="ARBA" id="ARBA00049024"/>
    </source>
</evidence>
<dbReference type="InterPro" id="IPR016161">
    <property type="entry name" value="Ald_DH/histidinol_DH"/>
</dbReference>
<dbReference type="InterPro" id="IPR020593">
    <property type="entry name" value="G-glutamylP_reductase_CS"/>
</dbReference>
<evidence type="ECO:0000256" key="7">
    <source>
        <dbReference type="HAMAP-Rule" id="MF_00412"/>
    </source>
</evidence>
<dbReference type="Proteomes" id="UP000706891">
    <property type="component" value="Unassembled WGS sequence"/>
</dbReference>
<dbReference type="SUPFAM" id="SSF53720">
    <property type="entry name" value="ALDH-like"/>
    <property type="match status" value="1"/>
</dbReference>
<evidence type="ECO:0000313" key="8">
    <source>
        <dbReference type="EMBL" id="MBM6674023.1"/>
    </source>
</evidence>
<dbReference type="PIRSF" id="PIRSF000151">
    <property type="entry name" value="GPR"/>
    <property type="match status" value="1"/>
</dbReference>
<dbReference type="EMBL" id="JACJJG010000048">
    <property type="protein sequence ID" value="MBM6674023.1"/>
    <property type="molecule type" value="Genomic_DNA"/>
</dbReference>
<keyword evidence="7" id="KW-0963">Cytoplasm</keyword>
<dbReference type="NCBIfam" id="TIGR00407">
    <property type="entry name" value="proA"/>
    <property type="match status" value="1"/>
</dbReference>
<dbReference type="Gene3D" id="3.40.605.10">
    <property type="entry name" value="Aldehyde Dehydrogenase, Chain A, domain 1"/>
    <property type="match status" value="1"/>
</dbReference>
<dbReference type="NCBIfam" id="NF001221">
    <property type="entry name" value="PRK00197.1"/>
    <property type="match status" value="1"/>
</dbReference>
<dbReference type="GO" id="GO:0050661">
    <property type="term" value="F:NADP binding"/>
    <property type="evidence" value="ECO:0007669"/>
    <property type="project" value="InterPro"/>
</dbReference>
<evidence type="ECO:0000256" key="1">
    <source>
        <dbReference type="ARBA" id="ARBA00004985"/>
    </source>
</evidence>
<comment type="catalytic activity">
    <reaction evidence="6 7">
        <text>L-glutamate 5-semialdehyde + phosphate + NADP(+) = L-glutamyl 5-phosphate + NADPH + H(+)</text>
        <dbReference type="Rhea" id="RHEA:19541"/>
        <dbReference type="ChEBI" id="CHEBI:15378"/>
        <dbReference type="ChEBI" id="CHEBI:43474"/>
        <dbReference type="ChEBI" id="CHEBI:57783"/>
        <dbReference type="ChEBI" id="CHEBI:58066"/>
        <dbReference type="ChEBI" id="CHEBI:58274"/>
        <dbReference type="ChEBI" id="CHEBI:58349"/>
        <dbReference type="EC" id="1.2.1.41"/>
    </reaction>
</comment>
<evidence type="ECO:0000256" key="3">
    <source>
        <dbReference type="ARBA" id="ARBA00022650"/>
    </source>
</evidence>
<reference evidence="8" key="1">
    <citation type="submission" date="2020-08" db="EMBL/GenBank/DDBJ databases">
        <authorList>
            <person name="Cejkova D."/>
            <person name="Kubasova T."/>
            <person name="Jahodarova E."/>
            <person name="Rychlik I."/>
        </authorList>
    </citation>
    <scope>NUCLEOTIDE SEQUENCE</scope>
    <source>
        <strain evidence="8">An824</strain>
    </source>
</reference>
<dbReference type="CDD" id="cd07079">
    <property type="entry name" value="ALDH_F18-19_ProA-GPR"/>
    <property type="match status" value="1"/>
</dbReference>
<keyword evidence="3 7" id="KW-0641">Proline biosynthesis</keyword>
<dbReference type="GO" id="GO:0004350">
    <property type="term" value="F:glutamate-5-semialdehyde dehydrogenase activity"/>
    <property type="evidence" value="ECO:0007669"/>
    <property type="project" value="UniProtKB-UniRule"/>
</dbReference>
<dbReference type="HAMAP" id="MF_00412">
    <property type="entry name" value="ProA"/>
    <property type="match status" value="1"/>
</dbReference>
<comment type="subcellular location">
    <subcellularLocation>
        <location evidence="7">Cytoplasm</location>
    </subcellularLocation>
</comment>
<organism evidence="8 9">
    <name type="scientific">Marseilla massiliensis</name>
    <dbReference type="NCBI Taxonomy" id="1841864"/>
    <lineage>
        <taxon>Bacteria</taxon>
        <taxon>Pseudomonadati</taxon>
        <taxon>Bacteroidota</taxon>
        <taxon>Bacteroidia</taxon>
        <taxon>Bacteroidales</taxon>
        <taxon>Prevotellaceae</taxon>
        <taxon>Marseilla</taxon>
    </lineage>
</organism>
<dbReference type="InterPro" id="IPR012134">
    <property type="entry name" value="Glu-5-SA_DH"/>
</dbReference>
<dbReference type="EC" id="1.2.1.41" evidence="7"/>
<accession>A0A939B841</accession>
<comment type="function">
    <text evidence="7">Catalyzes the NADPH-dependent reduction of L-glutamate 5-phosphate into L-glutamate 5-semialdehyde and phosphate. The product spontaneously undergoes cyclization to form 1-pyrroline-5-carboxylate.</text>
</comment>
<dbReference type="RefSeq" id="WP_205105041.1">
    <property type="nucleotide sequence ID" value="NZ_JACJJG010000048.1"/>
</dbReference>
<dbReference type="PROSITE" id="PS01223">
    <property type="entry name" value="PROA"/>
    <property type="match status" value="1"/>
</dbReference>
<dbReference type="Gene3D" id="3.40.309.10">
    <property type="entry name" value="Aldehyde Dehydrogenase, Chain A, domain 2"/>
    <property type="match status" value="1"/>
</dbReference>
<gene>
    <name evidence="7" type="primary">proA</name>
    <name evidence="8" type="ORF">H6A34_09065</name>
</gene>
<reference evidence="8" key="2">
    <citation type="journal article" date="2021" name="Sci. Rep.">
        <title>The distribution of antibiotic resistance genes in chicken gut microbiota commensals.</title>
        <authorList>
            <person name="Juricova H."/>
            <person name="Matiasovicova J."/>
            <person name="Kubasova T."/>
            <person name="Cejkova D."/>
            <person name="Rychlik I."/>
        </authorList>
    </citation>
    <scope>NUCLEOTIDE SEQUENCE</scope>
    <source>
        <strain evidence="8">An824</strain>
    </source>
</reference>
<dbReference type="GO" id="GO:0005737">
    <property type="term" value="C:cytoplasm"/>
    <property type="evidence" value="ECO:0007669"/>
    <property type="project" value="UniProtKB-SubCell"/>
</dbReference>
<keyword evidence="2 7" id="KW-0028">Amino-acid biosynthesis</keyword>
<evidence type="ECO:0000256" key="5">
    <source>
        <dbReference type="ARBA" id="ARBA00023002"/>
    </source>
</evidence>
<dbReference type="InterPro" id="IPR016163">
    <property type="entry name" value="Ald_DH_C"/>
</dbReference>
<dbReference type="PANTHER" id="PTHR11063:SF8">
    <property type="entry name" value="DELTA-1-PYRROLINE-5-CARBOXYLATE SYNTHASE"/>
    <property type="match status" value="1"/>
</dbReference>
<keyword evidence="4 7" id="KW-0521">NADP</keyword>
<keyword evidence="9" id="KW-1185">Reference proteome</keyword>
<evidence type="ECO:0000313" key="9">
    <source>
        <dbReference type="Proteomes" id="UP000706891"/>
    </source>
</evidence>